<dbReference type="GO" id="GO:0020037">
    <property type="term" value="F:heme binding"/>
    <property type="evidence" value="ECO:0007669"/>
    <property type="project" value="InterPro"/>
</dbReference>
<organism evidence="5 6">
    <name type="scientific">Muricoccus roseus</name>
    <dbReference type="NCBI Taxonomy" id="198092"/>
    <lineage>
        <taxon>Bacteria</taxon>
        <taxon>Pseudomonadati</taxon>
        <taxon>Pseudomonadota</taxon>
        <taxon>Alphaproteobacteria</taxon>
        <taxon>Acetobacterales</taxon>
        <taxon>Roseomonadaceae</taxon>
        <taxon>Muricoccus</taxon>
    </lineage>
</organism>
<keyword evidence="1" id="KW-0813">Transport</keyword>
<evidence type="ECO:0000313" key="6">
    <source>
        <dbReference type="Proteomes" id="UP000184387"/>
    </source>
</evidence>
<dbReference type="AlphaFoldDB" id="A0A1M6N4A2"/>
<evidence type="ECO:0000313" key="5">
    <source>
        <dbReference type="EMBL" id="SHJ90518.1"/>
    </source>
</evidence>
<evidence type="ECO:0000256" key="4">
    <source>
        <dbReference type="ARBA" id="ARBA00023004"/>
    </source>
</evidence>
<dbReference type="GO" id="GO:0046872">
    <property type="term" value="F:metal ion binding"/>
    <property type="evidence" value="ECO:0007669"/>
    <property type="project" value="UniProtKB-KW"/>
</dbReference>
<dbReference type="InterPro" id="IPR001486">
    <property type="entry name" value="Hemoglobin_trunc"/>
</dbReference>
<dbReference type="SUPFAM" id="SSF46458">
    <property type="entry name" value="Globin-like"/>
    <property type="match status" value="1"/>
</dbReference>
<dbReference type="GO" id="GO:0019825">
    <property type="term" value="F:oxygen binding"/>
    <property type="evidence" value="ECO:0007669"/>
    <property type="project" value="InterPro"/>
</dbReference>
<keyword evidence="3" id="KW-0479">Metal-binding</keyword>
<evidence type="ECO:0000256" key="2">
    <source>
        <dbReference type="ARBA" id="ARBA00022617"/>
    </source>
</evidence>
<gene>
    <name evidence="5" type="ORF">SAMN02745194_03703</name>
</gene>
<dbReference type="InterPro" id="IPR012292">
    <property type="entry name" value="Globin/Proto"/>
</dbReference>
<accession>A0A1M6N4A2</accession>
<keyword evidence="6" id="KW-1185">Reference proteome</keyword>
<evidence type="ECO:0000256" key="3">
    <source>
        <dbReference type="ARBA" id="ARBA00022723"/>
    </source>
</evidence>
<keyword evidence="4" id="KW-0408">Iron</keyword>
<dbReference type="EMBL" id="FQZF01000024">
    <property type="protein sequence ID" value="SHJ90518.1"/>
    <property type="molecule type" value="Genomic_DNA"/>
</dbReference>
<proteinExistence type="predicted"/>
<dbReference type="RefSeq" id="WP_245818361.1">
    <property type="nucleotide sequence ID" value="NZ_FQZF01000024.1"/>
</dbReference>
<dbReference type="Proteomes" id="UP000184387">
    <property type="component" value="Unassembled WGS sequence"/>
</dbReference>
<dbReference type="CDD" id="cd08916">
    <property type="entry name" value="TrHb3_P"/>
    <property type="match status" value="1"/>
</dbReference>
<sequence>MPDAQEAATRRAEASRAAQASTGLDEAVIERLVRAFYGRARRDPMIGPLFAGVEDWETHIARLCAFWSSVALMTGRYHGQPMAAHARLDLRPAHFARWLMLFEETVRAACPPAGAEHLLERARRIASSLEHGMAFHRGELPVPASSGGAQAGRTSS</sequence>
<dbReference type="Pfam" id="PF01152">
    <property type="entry name" value="Bac_globin"/>
    <property type="match status" value="1"/>
</dbReference>
<reference evidence="5 6" key="1">
    <citation type="submission" date="2016-11" db="EMBL/GenBank/DDBJ databases">
        <authorList>
            <person name="Jaros S."/>
            <person name="Januszkiewicz K."/>
            <person name="Wedrychowicz H."/>
        </authorList>
    </citation>
    <scope>NUCLEOTIDE SEQUENCE [LARGE SCALE GENOMIC DNA]</scope>
    <source>
        <strain evidence="5 6">DSM 14916</strain>
    </source>
</reference>
<dbReference type="Gene3D" id="1.10.490.10">
    <property type="entry name" value="Globins"/>
    <property type="match status" value="1"/>
</dbReference>
<name>A0A1M6N4A2_9PROT</name>
<dbReference type="STRING" id="198092.SAMN02745194_03703"/>
<evidence type="ECO:0000256" key="1">
    <source>
        <dbReference type="ARBA" id="ARBA00022448"/>
    </source>
</evidence>
<keyword evidence="2" id="KW-0349">Heme</keyword>
<dbReference type="InterPro" id="IPR009050">
    <property type="entry name" value="Globin-like_sf"/>
</dbReference>
<protein>
    <submittedName>
        <fullName evidence="5">Hemoglobin</fullName>
    </submittedName>
</protein>